<keyword evidence="3" id="KW-1185">Reference proteome</keyword>
<keyword evidence="2" id="KW-0808">Transferase</keyword>
<dbReference type="AlphaFoldDB" id="D8QUS3"/>
<dbReference type="OMA" id="SWSELHM"/>
<dbReference type="GO" id="GO:0016747">
    <property type="term" value="F:acyltransferase activity, transferring groups other than amino-acyl groups"/>
    <property type="evidence" value="ECO:0000318"/>
    <property type="project" value="GO_Central"/>
</dbReference>
<dbReference type="InParanoid" id="D8QUS3"/>
<dbReference type="EC" id="2.3.1.-" evidence="2"/>
<dbReference type="eggNOG" id="ENOG502QTJX">
    <property type="taxonomic scope" value="Eukaryota"/>
</dbReference>
<evidence type="ECO:0000313" key="3">
    <source>
        <dbReference type="Proteomes" id="UP000001514"/>
    </source>
</evidence>
<comment type="similarity">
    <text evidence="1">Belongs to the plant acyltransferase family.</text>
</comment>
<accession>D8QUS3</accession>
<dbReference type="Proteomes" id="UP000001514">
    <property type="component" value="Unassembled WGS sequence"/>
</dbReference>
<keyword evidence="2" id="KW-0012">Acyltransferase</keyword>
<dbReference type="KEGG" id="smo:SELMODRAFT_450725"/>
<dbReference type="Pfam" id="PF02458">
    <property type="entry name" value="Transferase"/>
    <property type="match status" value="1"/>
</dbReference>
<reference evidence="2 3" key="1">
    <citation type="journal article" date="2011" name="Science">
        <title>The Selaginella genome identifies genetic changes associated with the evolution of vascular plants.</title>
        <authorList>
            <person name="Banks J.A."/>
            <person name="Nishiyama T."/>
            <person name="Hasebe M."/>
            <person name="Bowman J.L."/>
            <person name="Gribskov M."/>
            <person name="dePamphilis C."/>
            <person name="Albert V.A."/>
            <person name="Aono N."/>
            <person name="Aoyama T."/>
            <person name="Ambrose B.A."/>
            <person name="Ashton N.W."/>
            <person name="Axtell M.J."/>
            <person name="Barker E."/>
            <person name="Barker M.S."/>
            <person name="Bennetzen J.L."/>
            <person name="Bonawitz N.D."/>
            <person name="Chapple C."/>
            <person name="Cheng C."/>
            <person name="Correa L.G."/>
            <person name="Dacre M."/>
            <person name="DeBarry J."/>
            <person name="Dreyer I."/>
            <person name="Elias M."/>
            <person name="Engstrom E.M."/>
            <person name="Estelle M."/>
            <person name="Feng L."/>
            <person name="Finet C."/>
            <person name="Floyd S.K."/>
            <person name="Frommer W.B."/>
            <person name="Fujita T."/>
            <person name="Gramzow L."/>
            <person name="Gutensohn M."/>
            <person name="Harholt J."/>
            <person name="Hattori M."/>
            <person name="Heyl A."/>
            <person name="Hirai T."/>
            <person name="Hiwatashi Y."/>
            <person name="Ishikawa M."/>
            <person name="Iwata M."/>
            <person name="Karol K.G."/>
            <person name="Koehler B."/>
            <person name="Kolukisaoglu U."/>
            <person name="Kubo M."/>
            <person name="Kurata T."/>
            <person name="Lalonde S."/>
            <person name="Li K."/>
            <person name="Li Y."/>
            <person name="Litt A."/>
            <person name="Lyons E."/>
            <person name="Manning G."/>
            <person name="Maruyama T."/>
            <person name="Michael T.P."/>
            <person name="Mikami K."/>
            <person name="Miyazaki S."/>
            <person name="Morinaga S."/>
            <person name="Murata T."/>
            <person name="Mueller-Roeber B."/>
            <person name="Nelson D.R."/>
            <person name="Obara M."/>
            <person name="Oguri Y."/>
            <person name="Olmstead R.G."/>
            <person name="Onodera N."/>
            <person name="Petersen B.L."/>
            <person name="Pils B."/>
            <person name="Prigge M."/>
            <person name="Rensing S.A."/>
            <person name="Riano-Pachon D.M."/>
            <person name="Roberts A.W."/>
            <person name="Sato Y."/>
            <person name="Scheller H.V."/>
            <person name="Schulz B."/>
            <person name="Schulz C."/>
            <person name="Shakirov E.V."/>
            <person name="Shibagaki N."/>
            <person name="Shinohara N."/>
            <person name="Shippen D.E."/>
            <person name="Soerensen I."/>
            <person name="Sotooka R."/>
            <person name="Sugimoto N."/>
            <person name="Sugita M."/>
            <person name="Sumikawa N."/>
            <person name="Tanurdzic M."/>
            <person name="Theissen G."/>
            <person name="Ulvskov P."/>
            <person name="Wakazuki S."/>
            <person name="Weng J.K."/>
            <person name="Willats W.W."/>
            <person name="Wipf D."/>
            <person name="Wolf P.G."/>
            <person name="Yang L."/>
            <person name="Zimmer A.D."/>
            <person name="Zhu Q."/>
            <person name="Mitros T."/>
            <person name="Hellsten U."/>
            <person name="Loque D."/>
            <person name="Otillar R."/>
            <person name="Salamov A."/>
            <person name="Schmutz J."/>
            <person name="Shapiro H."/>
            <person name="Lindquist E."/>
            <person name="Lucas S."/>
            <person name="Rokhsar D."/>
            <person name="Grigoriev I.V."/>
        </authorList>
    </citation>
    <scope>NUCLEOTIDE SEQUENCE [LARGE SCALE GENOMIC DNA]</scope>
</reference>
<evidence type="ECO:0000313" key="2">
    <source>
        <dbReference type="EMBL" id="EFJ35925.1"/>
    </source>
</evidence>
<evidence type="ECO:0000256" key="1">
    <source>
        <dbReference type="ARBA" id="ARBA00009861"/>
    </source>
</evidence>
<name>D8QUS3_SELML</name>
<proteinExistence type="inferred from homology"/>
<dbReference type="PANTHER" id="PTHR31642:SF316">
    <property type="entry name" value="PROTEIN ECERIFERUM 26-LIKE"/>
    <property type="match status" value="1"/>
</dbReference>
<sequence>MGALWGVDLKSTSVIVPASPTPIQERRFLSNLDQVFTGQWYMNTVWYFKPASGHLIQDQDAFFKGLKDSLSRLLIYYPALAGRLVKNENNRFEVELNDKGVIFREAVTEARFDDWEDIKDCTIEAKLTFEDTIIADYNTAPLIRTQATLFKCGGIALGFSMAHAIHDGWAAMEFVKSWSELHMHLPVSTPPVFANHLMKARDPPAVSVPIKDYISVPKVEGSLSSNYQIFEEGAPLPFQAITFRFTAQQVDEIIQEVRTGPWKVEASSFVAMAAFTWKVMTEARELPDDTTTRYVYPISCRQRWQPPLPRGFFGNTAHLSSLAAKAGDIKNKHVSYAAKLIYDDLLATTTEYLKSVIDWMEIELQKNDRDIGFACDFYSGADVQSTSMVNFPIFHVDFGWGRPIHNSFTFQPLLGDGHAYLFPAPEGGRNRLVPIYMKRLAMKNLFRNELFRRFQPDLKDYSYYND</sequence>
<dbReference type="STRING" id="88036.D8QUS3"/>
<protein>
    <submittedName>
        <fullName evidence="2">BAHD family acyltransferase</fullName>
        <ecNumber evidence="2">2.3.1.-</ecNumber>
    </submittedName>
</protein>
<dbReference type="PANTHER" id="PTHR31642">
    <property type="entry name" value="TRICHOTHECENE 3-O-ACETYLTRANSFERASE"/>
    <property type="match status" value="1"/>
</dbReference>
<dbReference type="InterPro" id="IPR050317">
    <property type="entry name" value="Plant_Fungal_Acyltransferase"/>
</dbReference>
<organism evidence="3">
    <name type="scientific">Selaginella moellendorffii</name>
    <name type="common">Spikemoss</name>
    <dbReference type="NCBI Taxonomy" id="88036"/>
    <lineage>
        <taxon>Eukaryota</taxon>
        <taxon>Viridiplantae</taxon>
        <taxon>Streptophyta</taxon>
        <taxon>Embryophyta</taxon>
        <taxon>Tracheophyta</taxon>
        <taxon>Lycopodiopsida</taxon>
        <taxon>Selaginellales</taxon>
        <taxon>Selaginellaceae</taxon>
        <taxon>Selaginella</taxon>
    </lineage>
</organism>
<dbReference type="HOGENOM" id="CLU_014546_10_0_1"/>
<dbReference type="EMBL" id="GL377567">
    <property type="protein sequence ID" value="EFJ35925.1"/>
    <property type="molecule type" value="Genomic_DNA"/>
</dbReference>
<dbReference type="SUPFAM" id="SSF52777">
    <property type="entry name" value="CoA-dependent acyltransferases"/>
    <property type="match status" value="1"/>
</dbReference>
<dbReference type="Gene3D" id="3.30.559.10">
    <property type="entry name" value="Chloramphenicol acetyltransferase-like domain"/>
    <property type="match status" value="2"/>
</dbReference>
<dbReference type="Gramene" id="EFJ35925">
    <property type="protein sequence ID" value="EFJ35925"/>
    <property type="gene ID" value="SELMODRAFT_450725"/>
</dbReference>
<gene>
    <name evidence="2" type="primary">BAHDb5c</name>
    <name evidence="2" type="ORF">SELMODRAFT_450725</name>
</gene>
<dbReference type="InterPro" id="IPR023213">
    <property type="entry name" value="CAT-like_dom_sf"/>
</dbReference>